<dbReference type="PATRIC" id="fig|1444770.3.peg.2328"/>
<evidence type="ECO:0000313" key="5">
    <source>
        <dbReference type="EMBL" id="EWS77578.1"/>
    </source>
</evidence>
<evidence type="ECO:0000256" key="3">
    <source>
        <dbReference type="ARBA" id="ARBA00023163"/>
    </source>
</evidence>
<evidence type="ECO:0000256" key="2">
    <source>
        <dbReference type="ARBA" id="ARBA00023125"/>
    </source>
</evidence>
<keyword evidence="2" id="KW-0238">DNA-binding</keyword>
<dbReference type="Gene3D" id="3.40.50.2300">
    <property type="match status" value="2"/>
</dbReference>
<dbReference type="STRING" id="1444770.AF72_09805"/>
<dbReference type="InterPro" id="IPR028082">
    <property type="entry name" value="Peripla_BP_I"/>
</dbReference>
<evidence type="ECO:0000313" key="6">
    <source>
        <dbReference type="Proteomes" id="UP000020406"/>
    </source>
</evidence>
<dbReference type="GO" id="GO:0000976">
    <property type="term" value="F:transcription cis-regulatory region binding"/>
    <property type="evidence" value="ECO:0007669"/>
    <property type="project" value="TreeGrafter"/>
</dbReference>
<dbReference type="GO" id="GO:0003700">
    <property type="term" value="F:DNA-binding transcription factor activity"/>
    <property type="evidence" value="ECO:0007669"/>
    <property type="project" value="TreeGrafter"/>
</dbReference>
<dbReference type="PANTHER" id="PTHR30146">
    <property type="entry name" value="LACI-RELATED TRANSCRIPTIONAL REPRESSOR"/>
    <property type="match status" value="1"/>
</dbReference>
<keyword evidence="3" id="KW-0804">Transcription</keyword>
<dbReference type="InterPro" id="IPR046335">
    <property type="entry name" value="LacI/GalR-like_sensor"/>
</dbReference>
<name>Z9JHX3_9GAMM</name>
<feature type="domain" description="Transcriptional regulator LacI/GalR-like sensor" evidence="4">
    <location>
        <begin position="129"/>
        <end position="294"/>
    </location>
</feature>
<dbReference type="EMBL" id="JDSQ01000017">
    <property type="protein sequence ID" value="EWS77578.1"/>
    <property type="molecule type" value="Genomic_DNA"/>
</dbReference>
<organism evidence="5 6">
    <name type="scientific">Xylella taiwanensis</name>
    <dbReference type="NCBI Taxonomy" id="1444770"/>
    <lineage>
        <taxon>Bacteria</taxon>
        <taxon>Pseudomonadati</taxon>
        <taxon>Pseudomonadota</taxon>
        <taxon>Gammaproteobacteria</taxon>
        <taxon>Lysobacterales</taxon>
        <taxon>Lysobacteraceae</taxon>
        <taxon>Xylella</taxon>
    </lineage>
</organism>
<dbReference type="Proteomes" id="UP000020406">
    <property type="component" value="Unassembled WGS sequence"/>
</dbReference>
<proteinExistence type="predicted"/>
<gene>
    <name evidence="5" type="ORF">AF72_09805</name>
</gene>
<sequence>MIADLNYAPDPAARNLCSGTLFVIGLVYDTPNPHHILNIHNGVLAACRETEFGLQIHPCDLTAPMLVDALAEWVQRLRQAGLVLTAPMFECPELIACGIKCVRIMGVTADPGDAACVYIVDCNAAYEITEHLIQLGHQWIGFLWGGFRHRCSGECDTGDEVALKDDGSDLDKPLVVLGDDTCDDDFRGACQLLVLRDQLTAIFGSNDEIAAGMLAAAKAVGIHVPQHLSIAGFEDRPFSSQSWPVLITARQAADEIACHTAHLLIGQLHIDTCDAQSMPLQNRGFVPQWVVHGSTAAVRQTSFIKTPSLDVP</sequence>
<dbReference type="SUPFAM" id="SSF53822">
    <property type="entry name" value="Periplasmic binding protein-like I"/>
    <property type="match status" value="1"/>
</dbReference>
<accession>Z9JHX3</accession>
<keyword evidence="1" id="KW-0805">Transcription regulation</keyword>
<evidence type="ECO:0000256" key="1">
    <source>
        <dbReference type="ARBA" id="ARBA00023015"/>
    </source>
</evidence>
<dbReference type="PANTHER" id="PTHR30146:SF153">
    <property type="entry name" value="LACTOSE OPERON REPRESSOR"/>
    <property type="match status" value="1"/>
</dbReference>
<dbReference type="Pfam" id="PF13377">
    <property type="entry name" value="Peripla_BP_3"/>
    <property type="match status" value="1"/>
</dbReference>
<evidence type="ECO:0000259" key="4">
    <source>
        <dbReference type="Pfam" id="PF13377"/>
    </source>
</evidence>
<dbReference type="AlphaFoldDB" id="Z9JHX3"/>
<comment type="caution">
    <text evidence="5">The sequence shown here is derived from an EMBL/GenBank/DDBJ whole genome shotgun (WGS) entry which is preliminary data.</text>
</comment>
<protein>
    <submittedName>
        <fullName evidence="5">LacI family transcription regulator</fullName>
    </submittedName>
</protein>
<reference evidence="5 6" key="1">
    <citation type="journal article" date="2014" name="Genome Announc.">
        <title>Draft Genome Sequence of Xylella fastidiosa Pear Leaf Scorch Strain in Taiwan.</title>
        <authorList>
            <person name="Su C.C."/>
            <person name="Deng W.L."/>
            <person name="Jan F.J."/>
            <person name="Chang C.J."/>
            <person name="Huang H."/>
            <person name="Chen J."/>
        </authorList>
    </citation>
    <scope>NUCLEOTIDE SEQUENCE [LARGE SCALE GENOMIC DNA]</scope>
    <source>
        <strain evidence="5 6">PLS229</strain>
    </source>
</reference>
<dbReference type="eggNOG" id="COG1609">
    <property type="taxonomic scope" value="Bacteria"/>
</dbReference>